<sequence>MHVKRVMCGGQEGVAAIDDLDKNMGNRLIALSHKPDAVASDVAIVSLCKKRSLDEALSHKPDAVASGVAITEALKQLME</sequence>
<accession>A0AAV1SM58</accession>
<dbReference type="Proteomes" id="UP001314170">
    <property type="component" value="Unassembled WGS sequence"/>
</dbReference>
<gene>
    <name evidence="1" type="ORF">DCAF_LOCUS24951</name>
</gene>
<organism evidence="1 2">
    <name type="scientific">Dovyalis caffra</name>
    <dbReference type="NCBI Taxonomy" id="77055"/>
    <lineage>
        <taxon>Eukaryota</taxon>
        <taxon>Viridiplantae</taxon>
        <taxon>Streptophyta</taxon>
        <taxon>Embryophyta</taxon>
        <taxon>Tracheophyta</taxon>
        <taxon>Spermatophyta</taxon>
        <taxon>Magnoliopsida</taxon>
        <taxon>eudicotyledons</taxon>
        <taxon>Gunneridae</taxon>
        <taxon>Pentapetalae</taxon>
        <taxon>rosids</taxon>
        <taxon>fabids</taxon>
        <taxon>Malpighiales</taxon>
        <taxon>Salicaceae</taxon>
        <taxon>Flacourtieae</taxon>
        <taxon>Dovyalis</taxon>
    </lineage>
</organism>
<evidence type="ECO:0000313" key="1">
    <source>
        <dbReference type="EMBL" id="CAK7353874.1"/>
    </source>
</evidence>
<comment type="caution">
    <text evidence="1">The sequence shown here is derived from an EMBL/GenBank/DDBJ whole genome shotgun (WGS) entry which is preliminary data.</text>
</comment>
<dbReference type="AlphaFoldDB" id="A0AAV1SM58"/>
<proteinExistence type="predicted"/>
<protein>
    <submittedName>
        <fullName evidence="1">Uncharacterized protein</fullName>
    </submittedName>
</protein>
<keyword evidence="2" id="KW-1185">Reference proteome</keyword>
<evidence type="ECO:0000313" key="2">
    <source>
        <dbReference type="Proteomes" id="UP001314170"/>
    </source>
</evidence>
<reference evidence="1 2" key="1">
    <citation type="submission" date="2024-01" db="EMBL/GenBank/DDBJ databases">
        <authorList>
            <person name="Waweru B."/>
        </authorList>
    </citation>
    <scope>NUCLEOTIDE SEQUENCE [LARGE SCALE GENOMIC DNA]</scope>
</reference>
<dbReference type="EMBL" id="CAWUPB010001194">
    <property type="protein sequence ID" value="CAK7353874.1"/>
    <property type="molecule type" value="Genomic_DNA"/>
</dbReference>
<name>A0AAV1SM58_9ROSI</name>